<gene>
    <name evidence="1" type="ORF">BBBOND_0206560</name>
</gene>
<name>A0A061D4J6_BABBI</name>
<evidence type="ECO:0000313" key="1">
    <source>
        <dbReference type="EMBL" id="CDR95498.1"/>
    </source>
</evidence>
<dbReference type="EMBL" id="LK391708">
    <property type="protein sequence ID" value="CDR95498.1"/>
    <property type="molecule type" value="Genomic_DNA"/>
</dbReference>
<reference evidence="2" key="1">
    <citation type="submission" date="2014-06" db="EMBL/GenBank/DDBJ databases">
        <authorList>
            <person name="Aslett M."/>
            <person name="De Silva N."/>
        </authorList>
    </citation>
    <scope>NUCLEOTIDE SEQUENCE [LARGE SCALE GENOMIC DNA]</scope>
    <source>
        <strain evidence="2">Bond</strain>
    </source>
</reference>
<proteinExistence type="predicted"/>
<dbReference type="Proteomes" id="UP000033188">
    <property type="component" value="Chromosome 2"/>
</dbReference>
<dbReference type="AlphaFoldDB" id="A0A061D4J6"/>
<dbReference type="GeneID" id="24564039"/>
<dbReference type="KEGG" id="bbig:BBBOND_0206560"/>
<protein>
    <submittedName>
        <fullName evidence="1">Uncharacterized protein</fullName>
    </submittedName>
</protein>
<organism evidence="1 2">
    <name type="scientific">Babesia bigemina</name>
    <dbReference type="NCBI Taxonomy" id="5866"/>
    <lineage>
        <taxon>Eukaryota</taxon>
        <taxon>Sar</taxon>
        <taxon>Alveolata</taxon>
        <taxon>Apicomplexa</taxon>
        <taxon>Aconoidasida</taxon>
        <taxon>Piroplasmida</taxon>
        <taxon>Babesiidae</taxon>
        <taxon>Babesia</taxon>
    </lineage>
</organism>
<dbReference type="RefSeq" id="XP_012767684.1">
    <property type="nucleotide sequence ID" value="XM_012912230.1"/>
</dbReference>
<evidence type="ECO:0000313" key="2">
    <source>
        <dbReference type="Proteomes" id="UP000033188"/>
    </source>
</evidence>
<dbReference type="VEuPathDB" id="PiroplasmaDB:BBBOND_0206560"/>
<accession>A0A061D4J6</accession>
<keyword evidence="2" id="KW-1185">Reference proteome</keyword>
<sequence length="73" mass="8284">MDEGKAECDSQSGMKCQKHDESLRYVVGMRWLGNTFGNPQLNKESGPITLEIHRVALDYVALREPHKHMANQS</sequence>